<dbReference type="InterPro" id="IPR036397">
    <property type="entry name" value="RNaseH_sf"/>
</dbReference>
<evidence type="ECO:0000259" key="2">
    <source>
        <dbReference type="Pfam" id="PF13966"/>
    </source>
</evidence>
<dbReference type="GO" id="GO:0004523">
    <property type="term" value="F:RNA-DNA hybrid ribonuclease activity"/>
    <property type="evidence" value="ECO:0007669"/>
    <property type="project" value="InterPro"/>
</dbReference>
<dbReference type="Pfam" id="PF13966">
    <property type="entry name" value="zf-RVT"/>
    <property type="match status" value="1"/>
</dbReference>
<dbReference type="AlphaFoldDB" id="A0A9R0JC52"/>
<dbReference type="Gene3D" id="3.30.420.10">
    <property type="entry name" value="Ribonuclease H-like superfamily/Ribonuclease H"/>
    <property type="match status" value="1"/>
</dbReference>
<dbReference type="GO" id="GO:0003676">
    <property type="term" value="F:nucleic acid binding"/>
    <property type="evidence" value="ECO:0007669"/>
    <property type="project" value="InterPro"/>
</dbReference>
<evidence type="ECO:0000259" key="1">
    <source>
        <dbReference type="Pfam" id="PF13456"/>
    </source>
</evidence>
<reference evidence="3" key="1">
    <citation type="journal article" date="2021" name="Nat. Commun.">
        <title>Genomic analyses provide insights into spinach domestication and the genetic basis of agronomic traits.</title>
        <authorList>
            <person name="Cai X."/>
            <person name="Sun X."/>
            <person name="Xu C."/>
            <person name="Sun H."/>
            <person name="Wang X."/>
            <person name="Ge C."/>
            <person name="Zhang Z."/>
            <person name="Wang Q."/>
            <person name="Fei Z."/>
            <person name="Jiao C."/>
            <person name="Wang Q."/>
        </authorList>
    </citation>
    <scope>NUCLEOTIDE SEQUENCE [LARGE SCALE GENOMIC DNA]</scope>
    <source>
        <strain evidence="3">cv. Varoflay</strain>
    </source>
</reference>
<dbReference type="GeneID" id="110802615"/>
<dbReference type="Pfam" id="PF13456">
    <property type="entry name" value="RVT_3"/>
    <property type="match status" value="1"/>
</dbReference>
<accession>A0A9R0JC52</accession>
<dbReference type="InterPro" id="IPR012337">
    <property type="entry name" value="RNaseH-like_sf"/>
</dbReference>
<feature type="domain" description="Reverse transcriptase zinc-binding" evidence="2">
    <location>
        <begin position="12"/>
        <end position="59"/>
    </location>
</feature>
<sequence>MAANQYFSTSGRLLQRALPTKDNLRKRGIQVTTECVVCKNGLESQSHLFRDCYVAQLVWKSSPLGIISSNAANVRMEEWLMSFLSYFFDQDGREEGRLIQFTSILWSIWLHRNDILFRGVSGSPETILKAAQAHVHRWEQLQEFKKATSQVVQEVDKAHRNQKVCVFKMGNCQSNNFIAVVVDAAWKKYDKMSKKHWIAAVGWEEDTNQPPRVQGAMKIFAQDPMQAECYAIYWGLHHVSQVARNVLLKSDCREVVQALQDPRKASKHVASILVDIKNMAASLDYFVCINVCRDQVVKAHSLAQQERKCL</sequence>
<dbReference type="InterPro" id="IPR002156">
    <property type="entry name" value="RNaseH_domain"/>
</dbReference>
<evidence type="ECO:0000313" key="3">
    <source>
        <dbReference type="Proteomes" id="UP000813463"/>
    </source>
</evidence>
<dbReference type="PANTHER" id="PTHR34146">
    <property type="entry name" value="POLYNUCLEOTIDYL TRANSFERASE, RIBONUCLEASE H-LIKE SUPERFAMILY PROTEIN-RELATED"/>
    <property type="match status" value="1"/>
</dbReference>
<keyword evidence="3" id="KW-1185">Reference proteome</keyword>
<dbReference type="InterPro" id="IPR026960">
    <property type="entry name" value="RVT-Znf"/>
</dbReference>
<gene>
    <name evidence="4" type="primary">LOC110802615</name>
</gene>
<dbReference type="Proteomes" id="UP000813463">
    <property type="component" value="Chromosome 2"/>
</dbReference>
<dbReference type="KEGG" id="soe:110802615"/>
<dbReference type="PANTHER" id="PTHR34146:SF8">
    <property type="entry name" value="RNASE H TYPE-1 DOMAIN-CONTAINING PROTEIN"/>
    <property type="match status" value="1"/>
</dbReference>
<evidence type="ECO:0000313" key="4">
    <source>
        <dbReference type="RefSeq" id="XP_021863749.2"/>
    </source>
</evidence>
<dbReference type="RefSeq" id="XP_021863749.2">
    <property type="nucleotide sequence ID" value="XM_022008057.2"/>
</dbReference>
<dbReference type="SUPFAM" id="SSF53098">
    <property type="entry name" value="Ribonuclease H-like"/>
    <property type="match status" value="1"/>
</dbReference>
<reference evidence="4" key="2">
    <citation type="submission" date="2025-08" db="UniProtKB">
        <authorList>
            <consortium name="RefSeq"/>
        </authorList>
    </citation>
    <scope>IDENTIFICATION</scope>
    <source>
        <tissue evidence="4">Leaf</tissue>
    </source>
</reference>
<organism evidence="3 4">
    <name type="scientific">Spinacia oleracea</name>
    <name type="common">Spinach</name>
    <dbReference type="NCBI Taxonomy" id="3562"/>
    <lineage>
        <taxon>Eukaryota</taxon>
        <taxon>Viridiplantae</taxon>
        <taxon>Streptophyta</taxon>
        <taxon>Embryophyta</taxon>
        <taxon>Tracheophyta</taxon>
        <taxon>Spermatophyta</taxon>
        <taxon>Magnoliopsida</taxon>
        <taxon>eudicotyledons</taxon>
        <taxon>Gunneridae</taxon>
        <taxon>Pentapetalae</taxon>
        <taxon>Caryophyllales</taxon>
        <taxon>Chenopodiaceae</taxon>
        <taxon>Chenopodioideae</taxon>
        <taxon>Anserineae</taxon>
        <taxon>Spinacia</taxon>
    </lineage>
</organism>
<protein>
    <recommendedName>
        <fullName evidence="5">RNase H type-1 domain-containing protein</fullName>
    </recommendedName>
</protein>
<proteinExistence type="predicted"/>
<evidence type="ECO:0008006" key="5">
    <source>
        <dbReference type="Google" id="ProtNLM"/>
    </source>
</evidence>
<feature type="domain" description="RNase H type-1" evidence="1">
    <location>
        <begin position="222"/>
        <end position="304"/>
    </location>
</feature>
<name>A0A9R0JC52_SPIOL</name>